<dbReference type="SUPFAM" id="SSF160246">
    <property type="entry name" value="EspE N-terminal domain-like"/>
    <property type="match status" value="1"/>
</dbReference>
<reference evidence="1" key="1">
    <citation type="journal article" date="2021" name="ISME J.">
        <title>Fine-scale metabolic discontinuity in a stratified prokaryote microbiome of a Red Sea deep halocline.</title>
        <authorList>
            <person name="Michoud G."/>
            <person name="Ngugi D.K."/>
            <person name="Barozzi A."/>
            <person name="Merlino G."/>
            <person name="Calleja M.L."/>
            <person name="Delgado-Huertas A."/>
            <person name="Moran X.A.G."/>
            <person name="Daffonchio D."/>
        </authorList>
    </citation>
    <scope>NUCLEOTIDE SEQUENCE</scope>
    <source>
        <strain evidence="1">SuakinDeep_MAG55_1</strain>
    </source>
</reference>
<name>A0A941W123_9BACT</name>
<organism evidence="1 2">
    <name type="scientific">Candidatus Scalindua arabica</name>
    <dbReference type="NCBI Taxonomy" id="1127984"/>
    <lineage>
        <taxon>Bacteria</taxon>
        <taxon>Pseudomonadati</taxon>
        <taxon>Planctomycetota</taxon>
        <taxon>Candidatus Brocadiia</taxon>
        <taxon>Candidatus Brocadiales</taxon>
        <taxon>Candidatus Scalinduaceae</taxon>
        <taxon>Candidatus Scalindua</taxon>
    </lineage>
</organism>
<dbReference type="AlphaFoldDB" id="A0A941W123"/>
<dbReference type="InterPro" id="IPR037257">
    <property type="entry name" value="T2SS_E_N_sf"/>
</dbReference>
<gene>
    <name evidence="1" type="ORF">MAG551_00772</name>
</gene>
<protein>
    <submittedName>
        <fullName evidence="1">Uncharacterized protein</fullName>
    </submittedName>
</protein>
<dbReference type="EMBL" id="JAANXD010000033">
    <property type="protein sequence ID" value="MBS1257727.1"/>
    <property type="molecule type" value="Genomic_DNA"/>
</dbReference>
<sequence length="71" mass="8243">MRFGEYLIKKGKIEESELEAALKFQNEKHITLGVLAVRENVLDNKQLSTILDNQREREAASLEKLQLNWDS</sequence>
<comment type="caution">
    <text evidence="1">The sequence shown here is derived from an EMBL/GenBank/DDBJ whole genome shotgun (WGS) entry which is preliminary data.</text>
</comment>
<proteinExistence type="predicted"/>
<evidence type="ECO:0000313" key="1">
    <source>
        <dbReference type="EMBL" id="MBS1257727.1"/>
    </source>
</evidence>
<dbReference type="Proteomes" id="UP000722750">
    <property type="component" value="Unassembled WGS sequence"/>
</dbReference>
<accession>A0A941W123</accession>
<evidence type="ECO:0000313" key="2">
    <source>
        <dbReference type="Proteomes" id="UP000722750"/>
    </source>
</evidence>